<dbReference type="AlphaFoldDB" id="A0A344J834"/>
<keyword evidence="5 9" id="KW-0862">Zinc</keyword>
<keyword evidence="4 9" id="KW-0378">Hydrolase</keyword>
<dbReference type="GO" id="GO:0008270">
    <property type="term" value="F:zinc ion binding"/>
    <property type="evidence" value="ECO:0007669"/>
    <property type="project" value="UniProtKB-UniRule"/>
</dbReference>
<evidence type="ECO:0000256" key="5">
    <source>
        <dbReference type="ARBA" id="ARBA00022833"/>
    </source>
</evidence>
<dbReference type="GO" id="GO:0160237">
    <property type="term" value="F:D-Ala-D-Ala dipeptidase activity"/>
    <property type="evidence" value="ECO:0007669"/>
    <property type="project" value="UniProtKB-EC"/>
</dbReference>
<dbReference type="GO" id="GO:0006508">
    <property type="term" value="P:proteolysis"/>
    <property type="evidence" value="ECO:0007669"/>
    <property type="project" value="UniProtKB-KW"/>
</dbReference>
<gene>
    <name evidence="9" type="primary">ddpX</name>
    <name evidence="12" type="ORF">DCD74_11335</name>
</gene>
<dbReference type="RefSeq" id="WP_112927405.1">
    <property type="nucleotide sequence ID" value="NZ_CP029556.1"/>
</dbReference>
<name>A0A344J834_9GAMM</name>
<proteinExistence type="inferred from homology"/>
<keyword evidence="6 9" id="KW-0224">Dipeptidase</keyword>
<evidence type="ECO:0000256" key="9">
    <source>
        <dbReference type="HAMAP-Rule" id="MF_01924"/>
    </source>
</evidence>
<evidence type="ECO:0000313" key="13">
    <source>
        <dbReference type="Proteomes" id="UP000251842"/>
    </source>
</evidence>
<dbReference type="HAMAP" id="MF_01924">
    <property type="entry name" value="A_A_dipeptidase"/>
    <property type="match status" value="1"/>
</dbReference>
<dbReference type="GO" id="GO:0071555">
    <property type="term" value="P:cell wall organization"/>
    <property type="evidence" value="ECO:0007669"/>
    <property type="project" value="UniProtKB-KW"/>
</dbReference>
<evidence type="ECO:0000256" key="11">
    <source>
        <dbReference type="SAM" id="SignalP"/>
    </source>
</evidence>
<keyword evidence="7 9" id="KW-0482">Metalloprotease</keyword>
<evidence type="ECO:0000256" key="7">
    <source>
        <dbReference type="ARBA" id="ARBA00023049"/>
    </source>
</evidence>
<keyword evidence="2 9" id="KW-0645">Protease</keyword>
<evidence type="ECO:0000256" key="6">
    <source>
        <dbReference type="ARBA" id="ARBA00022997"/>
    </source>
</evidence>
<sequence length="239" mass="26688">MKRTVLLASLAALALIACTSTPARTPSAPMPEAAHTAGLVDVAALVPDAHIDMRYAGHDNFVGVPVEGYGASRCWLHRQAAEALSRVATDLRTEGLRLHIYDCYRPARAVAHFMRWAQDANDQRTKPAFYPNLEKSTLVKGGYIAERSGHSRAGTLDLGIERCDAEGRCDDIDMGTPFDFFDSLANTDDPRVTPLQRANRDRLRDAMRRHGFAPYAMEWWHFTFKPEPTPDTFFDIPIE</sequence>
<dbReference type="EC" id="3.4.13.22" evidence="9 10"/>
<evidence type="ECO:0000256" key="10">
    <source>
        <dbReference type="PIRNR" id="PIRNR026671"/>
    </source>
</evidence>
<dbReference type="PANTHER" id="PTHR43126:SF1">
    <property type="entry name" value="D-ALANYL-D-ALANINE DIPEPTIDASE"/>
    <property type="match status" value="1"/>
</dbReference>
<feature type="binding site" evidence="9">
    <location>
        <position position="157"/>
    </location>
    <ligand>
        <name>Zn(2+)</name>
        <dbReference type="ChEBI" id="CHEBI:29105"/>
        <note>catalytic</note>
    </ligand>
</feature>
<comment type="similarity">
    <text evidence="9 10">Belongs to the peptidase M15D family.</text>
</comment>
<dbReference type="PROSITE" id="PS51257">
    <property type="entry name" value="PROKAR_LIPOPROTEIN"/>
    <property type="match status" value="1"/>
</dbReference>
<feature type="binding site" evidence="9">
    <location>
        <position position="150"/>
    </location>
    <ligand>
        <name>Zn(2+)</name>
        <dbReference type="ChEBI" id="CHEBI:29105"/>
        <note>catalytic</note>
    </ligand>
</feature>
<dbReference type="InterPro" id="IPR000755">
    <property type="entry name" value="A_A_dipeptidase"/>
</dbReference>
<dbReference type="SUPFAM" id="SSF55166">
    <property type="entry name" value="Hedgehog/DD-peptidase"/>
    <property type="match status" value="1"/>
</dbReference>
<dbReference type="Pfam" id="PF01427">
    <property type="entry name" value="Peptidase_M15"/>
    <property type="match status" value="1"/>
</dbReference>
<reference evidence="13" key="1">
    <citation type="submission" date="2018-05" db="EMBL/GenBank/DDBJ databases">
        <title>Luteimonas pekinense sp. nov., isolated from human Meibomian gland secretions, Beijing, China.</title>
        <authorList>
            <person name="Wen T."/>
            <person name="Bai H."/>
            <person name="Lv H."/>
        </authorList>
    </citation>
    <scope>NUCLEOTIDE SEQUENCE [LARGE SCALE GENOMIC DNA]</scope>
    <source>
        <strain evidence="13">83-4</strain>
    </source>
</reference>
<feature type="active site" description="Proton donor/acceptor" evidence="9">
    <location>
        <position position="218"/>
    </location>
</feature>
<feature type="site" description="Transition state stabilizer" evidence="9">
    <location>
        <position position="105"/>
    </location>
</feature>
<protein>
    <recommendedName>
        <fullName evidence="9 10">D-alanyl-D-alanine dipeptidase</fullName>
        <shortName evidence="9 10">D-Ala-D-Ala dipeptidase</shortName>
        <ecNumber evidence="9 10">3.4.13.22</ecNumber>
    </recommendedName>
</protein>
<evidence type="ECO:0000256" key="3">
    <source>
        <dbReference type="ARBA" id="ARBA00022723"/>
    </source>
</evidence>
<keyword evidence="13" id="KW-1185">Reference proteome</keyword>
<feature type="binding site" evidence="9">
    <location>
        <position position="221"/>
    </location>
    <ligand>
        <name>Zn(2+)</name>
        <dbReference type="ChEBI" id="CHEBI:29105"/>
        <note>catalytic</note>
    </ligand>
</feature>
<accession>A0A344J834</accession>
<evidence type="ECO:0000313" key="12">
    <source>
        <dbReference type="EMBL" id="AXA85194.1"/>
    </source>
</evidence>
<comment type="cofactor">
    <cofactor evidence="9">
        <name>Zn(2+)</name>
        <dbReference type="ChEBI" id="CHEBI:29105"/>
    </cofactor>
    <text evidence="9">Binds 1 zinc ion per subunit.</text>
</comment>
<comment type="catalytic activity">
    <reaction evidence="1 9 10">
        <text>D-alanyl-D-alanine + H2O = 2 D-alanine</text>
        <dbReference type="Rhea" id="RHEA:20661"/>
        <dbReference type="ChEBI" id="CHEBI:15377"/>
        <dbReference type="ChEBI" id="CHEBI:57416"/>
        <dbReference type="ChEBI" id="CHEBI:57822"/>
        <dbReference type="EC" id="3.4.13.22"/>
    </reaction>
</comment>
<dbReference type="Gene3D" id="3.30.1380.10">
    <property type="match status" value="1"/>
</dbReference>
<evidence type="ECO:0000256" key="1">
    <source>
        <dbReference type="ARBA" id="ARBA00001362"/>
    </source>
</evidence>
<evidence type="ECO:0000256" key="2">
    <source>
        <dbReference type="ARBA" id="ARBA00022670"/>
    </source>
</evidence>
<dbReference type="CDD" id="cd14817">
    <property type="entry name" value="D-Ala-D-Ala_dipeptidase_VanX"/>
    <property type="match status" value="1"/>
</dbReference>
<dbReference type="Proteomes" id="UP000251842">
    <property type="component" value="Chromosome"/>
</dbReference>
<dbReference type="PANTHER" id="PTHR43126">
    <property type="entry name" value="D-ALANYL-D-ALANINE DIPEPTIDASE"/>
    <property type="match status" value="1"/>
</dbReference>
<dbReference type="PIRSF" id="PIRSF026671">
    <property type="entry name" value="AA_dipeptidase"/>
    <property type="match status" value="1"/>
</dbReference>
<keyword evidence="8 10" id="KW-0961">Cell wall biogenesis/degradation</keyword>
<dbReference type="OrthoDB" id="9801430at2"/>
<dbReference type="KEGG" id="lue:DCD74_11335"/>
<keyword evidence="11" id="KW-0732">Signal</keyword>
<keyword evidence="3 9" id="KW-0479">Metal-binding</keyword>
<organism evidence="12 13">
    <name type="scientific">Solilutibacter oculi</name>
    <dbReference type="NCBI Taxonomy" id="2698682"/>
    <lineage>
        <taxon>Bacteria</taxon>
        <taxon>Pseudomonadati</taxon>
        <taxon>Pseudomonadota</taxon>
        <taxon>Gammaproteobacteria</taxon>
        <taxon>Lysobacterales</taxon>
        <taxon>Lysobacteraceae</taxon>
        <taxon>Solilutibacter</taxon>
    </lineage>
</organism>
<dbReference type="GO" id="GO:0008237">
    <property type="term" value="F:metallopeptidase activity"/>
    <property type="evidence" value="ECO:0007669"/>
    <property type="project" value="UniProtKB-KW"/>
</dbReference>
<evidence type="ECO:0000256" key="8">
    <source>
        <dbReference type="ARBA" id="ARBA00023316"/>
    </source>
</evidence>
<dbReference type="EMBL" id="CP029556">
    <property type="protein sequence ID" value="AXA85194.1"/>
    <property type="molecule type" value="Genomic_DNA"/>
</dbReference>
<comment type="function">
    <text evidence="9 10">Catalyzes hydrolysis of the D-alanyl-D-alanine dipeptide.</text>
</comment>
<evidence type="ECO:0000256" key="4">
    <source>
        <dbReference type="ARBA" id="ARBA00022801"/>
    </source>
</evidence>
<feature type="chain" id="PRO_5016948244" description="D-alanyl-D-alanine dipeptidase" evidence="11">
    <location>
        <begin position="24"/>
        <end position="239"/>
    </location>
</feature>
<feature type="signal peptide" evidence="11">
    <location>
        <begin position="1"/>
        <end position="23"/>
    </location>
</feature>
<dbReference type="InterPro" id="IPR009045">
    <property type="entry name" value="Zn_M74/Hedgehog-like"/>
</dbReference>